<dbReference type="GO" id="GO:0042834">
    <property type="term" value="F:peptidoglycan binding"/>
    <property type="evidence" value="ECO:0007669"/>
    <property type="project" value="InterPro"/>
</dbReference>
<dbReference type="OrthoDB" id="9801695at2"/>
<dbReference type="AlphaFoldDB" id="A0A2T1HWS8"/>
<evidence type="ECO:0000256" key="1">
    <source>
        <dbReference type="ARBA" id="ARBA00007734"/>
    </source>
</evidence>
<organism evidence="7 8">
    <name type="scientific">Alsobacter soli</name>
    <dbReference type="NCBI Taxonomy" id="2109933"/>
    <lineage>
        <taxon>Bacteria</taxon>
        <taxon>Pseudomonadati</taxon>
        <taxon>Pseudomonadota</taxon>
        <taxon>Alphaproteobacteria</taxon>
        <taxon>Hyphomicrobiales</taxon>
        <taxon>Alsobacteraceae</taxon>
        <taxon>Alsobacter</taxon>
    </lineage>
</organism>
<evidence type="ECO:0000259" key="5">
    <source>
        <dbReference type="Pfam" id="PF01464"/>
    </source>
</evidence>
<evidence type="ECO:0000256" key="2">
    <source>
        <dbReference type="ARBA" id="ARBA00009387"/>
    </source>
</evidence>
<dbReference type="Pfam" id="PF01464">
    <property type="entry name" value="SLT"/>
    <property type="match status" value="1"/>
</dbReference>
<name>A0A2T1HWS8_9HYPH</name>
<evidence type="ECO:0000259" key="6">
    <source>
        <dbReference type="Pfam" id="PF05036"/>
    </source>
</evidence>
<dbReference type="CDD" id="cd00254">
    <property type="entry name" value="LT-like"/>
    <property type="match status" value="1"/>
</dbReference>
<evidence type="ECO:0000313" key="7">
    <source>
        <dbReference type="EMBL" id="PSC06131.1"/>
    </source>
</evidence>
<keyword evidence="4" id="KW-0732">Signal</keyword>
<dbReference type="PANTHER" id="PTHR37423:SF2">
    <property type="entry name" value="MEMBRANE-BOUND LYTIC MUREIN TRANSGLYCOSYLASE C"/>
    <property type="match status" value="1"/>
</dbReference>
<feature type="chain" id="PRO_5015511642" evidence="4">
    <location>
        <begin position="26"/>
        <end position="347"/>
    </location>
</feature>
<reference evidence="8" key="1">
    <citation type="submission" date="2018-03" db="EMBL/GenBank/DDBJ databases">
        <authorList>
            <person name="Sun L."/>
            <person name="Liu H."/>
            <person name="Chen W."/>
            <person name="Huang K."/>
            <person name="Liu W."/>
            <person name="Gao X."/>
        </authorList>
    </citation>
    <scope>NUCLEOTIDE SEQUENCE [LARGE SCALE GENOMIC DNA]</scope>
    <source>
        <strain evidence="8">SH9</strain>
    </source>
</reference>
<keyword evidence="8" id="KW-1185">Reference proteome</keyword>
<dbReference type="InterPro" id="IPR023346">
    <property type="entry name" value="Lysozyme-like_dom_sf"/>
</dbReference>
<comment type="similarity">
    <text evidence="2">Belongs to the virb1 family.</text>
</comment>
<dbReference type="InterPro" id="IPR007730">
    <property type="entry name" value="SPOR-like_dom"/>
</dbReference>
<dbReference type="SUPFAM" id="SSF53955">
    <property type="entry name" value="Lysozyme-like"/>
    <property type="match status" value="1"/>
</dbReference>
<feature type="region of interest" description="Disordered" evidence="3">
    <location>
        <begin position="203"/>
        <end position="222"/>
    </location>
</feature>
<feature type="compositionally biased region" description="Basic and acidic residues" evidence="3">
    <location>
        <begin position="38"/>
        <end position="63"/>
    </location>
</feature>
<dbReference type="EMBL" id="PVZS01000004">
    <property type="protein sequence ID" value="PSC06131.1"/>
    <property type="molecule type" value="Genomic_DNA"/>
</dbReference>
<accession>A0A2T1HWS8</accession>
<dbReference type="Gene3D" id="1.10.530.10">
    <property type="match status" value="1"/>
</dbReference>
<feature type="domain" description="SPOR" evidence="6">
    <location>
        <begin position="251"/>
        <end position="332"/>
    </location>
</feature>
<comment type="similarity">
    <text evidence="1">Belongs to the transglycosylase Slt family.</text>
</comment>
<dbReference type="InterPro" id="IPR008258">
    <property type="entry name" value="Transglycosylase_SLT_dom_1"/>
</dbReference>
<protein>
    <submittedName>
        <fullName evidence="7">Lytic transglycosylase</fullName>
    </submittedName>
</protein>
<dbReference type="Proteomes" id="UP000239772">
    <property type="component" value="Unassembled WGS sequence"/>
</dbReference>
<evidence type="ECO:0000256" key="4">
    <source>
        <dbReference type="SAM" id="SignalP"/>
    </source>
</evidence>
<feature type="signal peptide" evidence="4">
    <location>
        <begin position="1"/>
        <end position="25"/>
    </location>
</feature>
<comment type="caution">
    <text evidence="7">The sequence shown here is derived from an EMBL/GenBank/DDBJ whole genome shotgun (WGS) entry which is preliminary data.</text>
</comment>
<feature type="region of interest" description="Disordered" evidence="3">
    <location>
        <begin position="27"/>
        <end position="66"/>
    </location>
</feature>
<feature type="domain" description="Transglycosylase SLT" evidence="5">
    <location>
        <begin position="78"/>
        <end position="184"/>
    </location>
</feature>
<gene>
    <name evidence="7" type="ORF">SLNSH_04830</name>
</gene>
<proteinExistence type="inferred from homology"/>
<dbReference type="PANTHER" id="PTHR37423">
    <property type="entry name" value="SOLUBLE LYTIC MUREIN TRANSGLYCOSYLASE-RELATED"/>
    <property type="match status" value="1"/>
</dbReference>
<dbReference type="Pfam" id="PF05036">
    <property type="entry name" value="SPOR"/>
    <property type="match status" value="1"/>
</dbReference>
<evidence type="ECO:0000256" key="3">
    <source>
        <dbReference type="SAM" id="MobiDB-lite"/>
    </source>
</evidence>
<sequence length="347" mass="36673">MIVRRGLAVILAGTVLVGAGAVAWAEPGQSGPAAAPTERQEAAAEAREGSGENGSADKSRAPKGDAPAPAADAICLLIEAAAGSHGLPVPFFTRLIGQESSFRPEVEGPVTRNGDRAQGIAQFMPKTAAERGLLDPFDPVQALPRSADYLRELRDKFGNWGLAAAAYNAGPNRVQAWLDGQGGLPFETRNYVEAITGRSAEDWAAARKGDAQTPEAAPSGPATCESVRAMLRTRRNSYVAALQRRVIEGAARPWGVQLGGGFSRGLALAMFSRAERQFGSILKGKDTLILRQMFRSRGTRAFYQVRVGENTREAADALCSRLRSAGGACMVMRNGLLPRRSKAASAG</sequence>
<dbReference type="RefSeq" id="WP_106335539.1">
    <property type="nucleotide sequence ID" value="NZ_PVZS01000004.1"/>
</dbReference>
<evidence type="ECO:0000313" key="8">
    <source>
        <dbReference type="Proteomes" id="UP000239772"/>
    </source>
</evidence>